<dbReference type="RefSeq" id="XP_018190786.1">
    <property type="nucleotide sequence ID" value="XM_018331825.1"/>
</dbReference>
<feature type="region of interest" description="Disordered" evidence="1">
    <location>
        <begin position="53"/>
        <end position="134"/>
    </location>
</feature>
<dbReference type="Proteomes" id="UP000076632">
    <property type="component" value="Unassembled WGS sequence"/>
</dbReference>
<dbReference type="OrthoDB" id="5419162at2759"/>
<gene>
    <name evidence="2" type="ORF">L228DRAFT_244025</name>
</gene>
<dbReference type="AlphaFoldDB" id="A0A165IQD3"/>
<feature type="compositionally biased region" description="Polar residues" evidence="1">
    <location>
        <begin position="99"/>
        <end position="110"/>
    </location>
</feature>
<evidence type="ECO:0000313" key="2">
    <source>
        <dbReference type="EMBL" id="KZF25231.1"/>
    </source>
</evidence>
<evidence type="ECO:0000313" key="3">
    <source>
        <dbReference type="Proteomes" id="UP000076632"/>
    </source>
</evidence>
<protein>
    <submittedName>
        <fullName evidence="2">Uncharacterized protein</fullName>
    </submittedName>
</protein>
<organism evidence="2 3">
    <name type="scientific">Xylona heveae (strain CBS 132557 / TC161)</name>
    <dbReference type="NCBI Taxonomy" id="1328760"/>
    <lineage>
        <taxon>Eukaryota</taxon>
        <taxon>Fungi</taxon>
        <taxon>Dikarya</taxon>
        <taxon>Ascomycota</taxon>
        <taxon>Pezizomycotina</taxon>
        <taxon>Xylonomycetes</taxon>
        <taxon>Xylonales</taxon>
        <taxon>Xylonaceae</taxon>
        <taxon>Xylona</taxon>
    </lineage>
</organism>
<dbReference type="GeneID" id="28896962"/>
<dbReference type="EMBL" id="KV407455">
    <property type="protein sequence ID" value="KZF25231.1"/>
    <property type="molecule type" value="Genomic_DNA"/>
</dbReference>
<reference evidence="2 3" key="1">
    <citation type="journal article" date="2016" name="Fungal Biol.">
        <title>The genome of Xylona heveae provides a window into fungal endophytism.</title>
        <authorList>
            <person name="Gazis R."/>
            <person name="Kuo A."/>
            <person name="Riley R."/>
            <person name="LaButti K."/>
            <person name="Lipzen A."/>
            <person name="Lin J."/>
            <person name="Amirebrahimi M."/>
            <person name="Hesse C.N."/>
            <person name="Spatafora J.W."/>
            <person name="Henrissat B."/>
            <person name="Hainaut M."/>
            <person name="Grigoriev I.V."/>
            <person name="Hibbett D.S."/>
        </authorList>
    </citation>
    <scope>NUCLEOTIDE SEQUENCE [LARGE SCALE GENOMIC DNA]</scope>
    <source>
        <strain evidence="2 3">TC161</strain>
    </source>
</reference>
<feature type="compositionally biased region" description="Polar residues" evidence="1">
    <location>
        <begin position="67"/>
        <end position="79"/>
    </location>
</feature>
<sequence>MENASETQHHQQQLEEPLDVEQENFDEIAASMGFSSFGAQDHSSKRRKYNPTAIAASIPPNVHEPSQESLRGPTSTMETATAPAYAPKSAGHSHFSIPQHHTTATSPVSGQGSGLGTSDPLSLESRPRDKAYYDPSFVEDPWIHLLGRPHNQLG</sequence>
<proteinExistence type="predicted"/>
<feature type="region of interest" description="Disordered" evidence="1">
    <location>
        <begin position="1"/>
        <end position="23"/>
    </location>
</feature>
<evidence type="ECO:0000256" key="1">
    <source>
        <dbReference type="SAM" id="MobiDB-lite"/>
    </source>
</evidence>
<dbReference type="InParanoid" id="A0A165IQD3"/>
<name>A0A165IQD3_XYLHT</name>
<accession>A0A165IQD3</accession>
<keyword evidence="3" id="KW-1185">Reference proteome</keyword>